<comment type="caution">
    <text evidence="1">The sequence shown here is derived from an EMBL/GenBank/DDBJ whole genome shotgun (WGS) entry which is preliminary data.</text>
</comment>
<organism evidence="1 2">
    <name type="scientific">Scophthalmus maximus</name>
    <name type="common">Turbot</name>
    <name type="synonym">Psetta maxima</name>
    <dbReference type="NCBI Taxonomy" id="52904"/>
    <lineage>
        <taxon>Eukaryota</taxon>
        <taxon>Metazoa</taxon>
        <taxon>Chordata</taxon>
        <taxon>Craniata</taxon>
        <taxon>Vertebrata</taxon>
        <taxon>Euteleostomi</taxon>
        <taxon>Actinopterygii</taxon>
        <taxon>Neopterygii</taxon>
        <taxon>Teleostei</taxon>
        <taxon>Neoteleostei</taxon>
        <taxon>Acanthomorphata</taxon>
        <taxon>Carangaria</taxon>
        <taxon>Pleuronectiformes</taxon>
        <taxon>Pleuronectoidei</taxon>
        <taxon>Scophthalmidae</taxon>
        <taxon>Scophthalmus</taxon>
    </lineage>
</organism>
<name>A0A6A4SM65_SCOMX</name>
<gene>
    <name evidence="1" type="ORF">F2P81_013775</name>
</gene>
<protein>
    <submittedName>
        <fullName evidence="1">Uncharacterized protein</fullName>
    </submittedName>
</protein>
<sequence length="135" mass="15115">MHGLCPGQYLFTGQGGECTVPGRGGGARCLWTFEGRHRADFWLDAGPDLPFCPPAEDLLYAPEDLLYTPEDLLYTPEDLLYAPEDLLYAPEHLLYAPEDTHQSIYCTHQRIYCTHQRILSQLLSSCGPTPNEDGV</sequence>
<accession>A0A6A4SM65</accession>
<dbReference type="Proteomes" id="UP000438429">
    <property type="component" value="Unassembled WGS sequence"/>
</dbReference>
<proteinExistence type="predicted"/>
<evidence type="ECO:0000313" key="2">
    <source>
        <dbReference type="Proteomes" id="UP000438429"/>
    </source>
</evidence>
<evidence type="ECO:0000313" key="1">
    <source>
        <dbReference type="EMBL" id="KAF0033709.1"/>
    </source>
</evidence>
<reference evidence="1 2" key="1">
    <citation type="submission" date="2019-06" db="EMBL/GenBank/DDBJ databases">
        <title>Draft genomes of female and male turbot (Scophthalmus maximus).</title>
        <authorList>
            <person name="Xu H."/>
            <person name="Xu X.-W."/>
            <person name="Shao C."/>
            <person name="Chen S."/>
        </authorList>
    </citation>
    <scope>NUCLEOTIDE SEQUENCE [LARGE SCALE GENOMIC DNA]</scope>
    <source>
        <strain evidence="1">Ysfricsl-2016a</strain>
        <tissue evidence="1">Blood</tissue>
    </source>
</reference>
<dbReference type="AlphaFoldDB" id="A0A6A4SM65"/>
<dbReference type="EMBL" id="VEVO01000012">
    <property type="protein sequence ID" value="KAF0033709.1"/>
    <property type="molecule type" value="Genomic_DNA"/>
</dbReference>